<reference evidence="2 3" key="1">
    <citation type="submission" date="2017-04" db="EMBL/GenBank/DDBJ databases">
        <title>Draft genome sequence of Tuber borchii Vittad., a whitish edible truffle.</title>
        <authorList>
            <consortium name="DOE Joint Genome Institute"/>
            <person name="Murat C."/>
            <person name="Kuo A."/>
            <person name="Barry K.W."/>
            <person name="Clum A."/>
            <person name="Dockter R.B."/>
            <person name="Fauchery L."/>
            <person name="Iotti M."/>
            <person name="Kohler A."/>
            <person name="Labutti K."/>
            <person name="Lindquist E.A."/>
            <person name="Lipzen A."/>
            <person name="Ohm R.A."/>
            <person name="Wang M."/>
            <person name="Grigoriev I.V."/>
            <person name="Zambonelli A."/>
            <person name="Martin F.M."/>
        </authorList>
    </citation>
    <scope>NUCLEOTIDE SEQUENCE [LARGE SCALE GENOMIC DNA]</scope>
    <source>
        <strain evidence="2 3">Tbo3840</strain>
    </source>
</reference>
<evidence type="ECO:0000259" key="1">
    <source>
        <dbReference type="Pfam" id="PF14510"/>
    </source>
</evidence>
<organism evidence="2 3">
    <name type="scientific">Tuber borchii</name>
    <name type="common">White truffle</name>
    <dbReference type="NCBI Taxonomy" id="42251"/>
    <lineage>
        <taxon>Eukaryota</taxon>
        <taxon>Fungi</taxon>
        <taxon>Dikarya</taxon>
        <taxon>Ascomycota</taxon>
        <taxon>Pezizomycotina</taxon>
        <taxon>Pezizomycetes</taxon>
        <taxon>Pezizales</taxon>
        <taxon>Tuberaceae</taxon>
        <taxon>Tuber</taxon>
    </lineage>
</organism>
<proteinExistence type="predicted"/>
<comment type="caution">
    <text evidence="2">The sequence shown here is derived from an EMBL/GenBank/DDBJ whole genome shotgun (WGS) entry which is preliminary data.</text>
</comment>
<dbReference type="AlphaFoldDB" id="A0A2T6ZJG5"/>
<evidence type="ECO:0000313" key="3">
    <source>
        <dbReference type="Proteomes" id="UP000244722"/>
    </source>
</evidence>
<dbReference type="Proteomes" id="UP000244722">
    <property type="component" value="Unassembled WGS sequence"/>
</dbReference>
<dbReference type="InterPro" id="IPR029481">
    <property type="entry name" value="ABC_trans_N"/>
</dbReference>
<name>A0A2T6ZJG5_TUBBO</name>
<gene>
    <name evidence="2" type="ORF">B9Z19DRAFT_1130945</name>
</gene>
<dbReference type="STRING" id="42251.A0A2T6ZJG5"/>
<sequence>MNHRILFYQVFEGRQPPPPYLESSPSQGIWDQDETVNYQSFFQLDRFMRDGNFEKRQNGESMKNVGVIYKDLTVRGVGSSTSYVKVLSDVVIGTFCRDLYRIVTGFFPELMVGKGPSTREPSSGYTRAVLDG</sequence>
<accession>A0A2T6ZJG5</accession>
<dbReference type="EMBL" id="NESQ01000220">
    <property type="protein sequence ID" value="PUU75639.1"/>
    <property type="molecule type" value="Genomic_DNA"/>
</dbReference>
<dbReference type="Pfam" id="PF14510">
    <property type="entry name" value="ABC_trans_N"/>
    <property type="match status" value="1"/>
</dbReference>
<feature type="domain" description="Pleiotropic ABC efflux transporter N-terminal" evidence="1">
    <location>
        <begin position="29"/>
        <end position="85"/>
    </location>
</feature>
<evidence type="ECO:0000313" key="2">
    <source>
        <dbReference type="EMBL" id="PUU75639.1"/>
    </source>
</evidence>
<protein>
    <recommendedName>
        <fullName evidence="1">Pleiotropic ABC efflux transporter N-terminal domain-containing protein</fullName>
    </recommendedName>
</protein>
<keyword evidence="3" id="KW-1185">Reference proteome</keyword>